<dbReference type="InterPro" id="IPR011810">
    <property type="entry name" value="Cya_phycin_syn"/>
</dbReference>
<comment type="pathway">
    <text evidence="2">Cell wall biogenesis; peptidoglycan biosynthesis.</text>
</comment>
<feature type="domain" description="ATP-grasp" evidence="16">
    <location>
        <begin position="233"/>
        <end position="486"/>
    </location>
</feature>
<dbReference type="SUPFAM" id="SSF53623">
    <property type="entry name" value="MurD-like peptide ligases, catalytic domain"/>
    <property type="match status" value="1"/>
</dbReference>
<dbReference type="eggNOG" id="COG0769">
    <property type="taxonomic scope" value="Bacteria"/>
</dbReference>
<evidence type="ECO:0000313" key="18">
    <source>
        <dbReference type="Proteomes" id="UP000000467"/>
    </source>
</evidence>
<dbReference type="InterPro" id="IPR004101">
    <property type="entry name" value="Mur_ligase_C"/>
</dbReference>
<evidence type="ECO:0000256" key="1">
    <source>
        <dbReference type="ARBA" id="ARBA00003184"/>
    </source>
</evidence>
<dbReference type="Pfam" id="PF02786">
    <property type="entry name" value="CPSase_L_D2"/>
    <property type="match status" value="1"/>
</dbReference>
<dbReference type="STRING" id="1089553.Tph_c28390"/>
<dbReference type="eggNOG" id="COG0189">
    <property type="taxonomic scope" value="Bacteria"/>
</dbReference>
<dbReference type="GO" id="GO:0005524">
    <property type="term" value="F:ATP binding"/>
    <property type="evidence" value="ECO:0007669"/>
    <property type="project" value="UniProtKB-UniRule"/>
</dbReference>
<comment type="catalytic activity">
    <reaction evidence="12">
        <text>[L-4-(L-arginin-2-N-yl)aspartate](n)-L-aspartate + L-arginine + ATP = [L-4-(L-arginin-2-N-yl)aspartate](n+1) + ADP + phosphate + H(+)</text>
        <dbReference type="Rhea" id="RHEA:23888"/>
        <dbReference type="Rhea" id="RHEA-COMP:13732"/>
        <dbReference type="Rhea" id="RHEA-COMP:13733"/>
        <dbReference type="ChEBI" id="CHEBI:15378"/>
        <dbReference type="ChEBI" id="CHEBI:30616"/>
        <dbReference type="ChEBI" id="CHEBI:32682"/>
        <dbReference type="ChEBI" id="CHEBI:43474"/>
        <dbReference type="ChEBI" id="CHEBI:137986"/>
        <dbReference type="ChEBI" id="CHEBI:137990"/>
        <dbReference type="ChEBI" id="CHEBI:456216"/>
        <dbReference type="EC" id="6.3.2.30"/>
    </reaction>
</comment>
<dbReference type="KEGG" id="tpz:Tph_c28390"/>
<keyword evidence="9 14" id="KW-0547">Nucleotide-binding</keyword>
<dbReference type="Pfam" id="PF08245">
    <property type="entry name" value="Mur_ligase_M"/>
    <property type="match status" value="1"/>
</dbReference>
<dbReference type="SUPFAM" id="SSF56059">
    <property type="entry name" value="Glutathione synthetase ATP-binding domain-like"/>
    <property type="match status" value="1"/>
</dbReference>
<dbReference type="InterPro" id="IPR013221">
    <property type="entry name" value="Mur_ligase_cen"/>
</dbReference>
<dbReference type="EC" id="6.3.2.30" evidence="5"/>
<dbReference type="NCBIfam" id="TIGR02068">
    <property type="entry name" value="cya_phycin_syn"/>
    <property type="match status" value="1"/>
</dbReference>
<evidence type="ECO:0000256" key="6">
    <source>
        <dbReference type="ARBA" id="ARBA00013005"/>
    </source>
</evidence>
<evidence type="ECO:0000256" key="5">
    <source>
        <dbReference type="ARBA" id="ARBA00012968"/>
    </source>
</evidence>
<dbReference type="Pfam" id="PF18921">
    <property type="entry name" value="Cyanophycin_syn"/>
    <property type="match status" value="1"/>
</dbReference>
<dbReference type="GO" id="GO:0071161">
    <property type="term" value="F:cyanophycin synthetase activity (L-arginine-adding)"/>
    <property type="evidence" value="ECO:0007669"/>
    <property type="project" value="UniProtKB-EC"/>
</dbReference>
<comment type="function">
    <text evidence="1">Catalyzes the ATP-dependent polymerization of arginine and aspartate to multi-L-arginyl-poly-L-aspartic acid (cyanophycin; a water-insoluble reserve polymer).</text>
</comment>
<evidence type="ECO:0000256" key="2">
    <source>
        <dbReference type="ARBA" id="ARBA00004752"/>
    </source>
</evidence>
<dbReference type="AlphaFoldDB" id="K4LYJ6"/>
<proteinExistence type="inferred from homology"/>
<keyword evidence="10 14" id="KW-0067">ATP-binding</keyword>
<dbReference type="GO" id="GO:0046872">
    <property type="term" value="F:metal ion binding"/>
    <property type="evidence" value="ECO:0007669"/>
    <property type="project" value="InterPro"/>
</dbReference>
<comment type="catalytic activity">
    <reaction evidence="13">
        <text>[L-4-(L-arginin-2-N-yl)aspartate](n) + L-aspartate + ATP = [L-4-(L-arginin-2-N-yl)aspartate](n)-L-aspartate + ADP + phosphate + H(+)</text>
        <dbReference type="Rhea" id="RHEA:13277"/>
        <dbReference type="Rhea" id="RHEA-COMP:13728"/>
        <dbReference type="Rhea" id="RHEA-COMP:13733"/>
        <dbReference type="ChEBI" id="CHEBI:15378"/>
        <dbReference type="ChEBI" id="CHEBI:29991"/>
        <dbReference type="ChEBI" id="CHEBI:30616"/>
        <dbReference type="ChEBI" id="CHEBI:43474"/>
        <dbReference type="ChEBI" id="CHEBI:137986"/>
        <dbReference type="ChEBI" id="CHEBI:137990"/>
        <dbReference type="ChEBI" id="CHEBI:456216"/>
        <dbReference type="EC" id="6.3.2.29"/>
    </reaction>
</comment>
<evidence type="ECO:0000256" key="4">
    <source>
        <dbReference type="ARBA" id="ARBA00011738"/>
    </source>
</evidence>
<dbReference type="RefSeq" id="WP_015051863.1">
    <property type="nucleotide sequence ID" value="NC_018870.1"/>
</dbReference>
<organism evidence="17 18">
    <name type="scientific">Thermacetogenium phaeum (strain ATCC BAA-254 / DSM 26808 / PB)</name>
    <dbReference type="NCBI Taxonomy" id="1089553"/>
    <lineage>
        <taxon>Bacteria</taxon>
        <taxon>Bacillati</taxon>
        <taxon>Bacillota</taxon>
        <taxon>Clostridia</taxon>
        <taxon>Thermoanaerobacterales</taxon>
        <taxon>Thermoanaerobacteraceae</taxon>
        <taxon>Thermacetogenium</taxon>
    </lineage>
</organism>
<evidence type="ECO:0000256" key="8">
    <source>
        <dbReference type="ARBA" id="ARBA00022598"/>
    </source>
</evidence>
<dbReference type="HOGENOM" id="CLU_016806_0_0_9"/>
<dbReference type="Proteomes" id="UP000000467">
    <property type="component" value="Chromosome"/>
</dbReference>
<evidence type="ECO:0000256" key="10">
    <source>
        <dbReference type="ARBA" id="ARBA00022840"/>
    </source>
</evidence>
<dbReference type="EMBL" id="CP003732">
    <property type="protein sequence ID" value="AFV13004.1"/>
    <property type="molecule type" value="Genomic_DNA"/>
</dbReference>
<evidence type="ECO:0000256" key="15">
    <source>
        <dbReference type="SAM" id="MobiDB-lite"/>
    </source>
</evidence>
<dbReference type="SUPFAM" id="SSF53244">
    <property type="entry name" value="MurD-like peptide ligases, peptide-binding domain"/>
    <property type="match status" value="1"/>
</dbReference>
<name>K4LYJ6_THEPS</name>
<dbReference type="GO" id="GO:0071160">
    <property type="term" value="F:cyanophycin synthetase activity (L-aspartate-adding)"/>
    <property type="evidence" value="ECO:0007669"/>
    <property type="project" value="UniProtKB-EC"/>
</dbReference>
<dbReference type="InterPro" id="IPR011761">
    <property type="entry name" value="ATP-grasp"/>
</dbReference>
<evidence type="ECO:0000313" key="17">
    <source>
        <dbReference type="EMBL" id="AFV13004.1"/>
    </source>
</evidence>
<dbReference type="Gene3D" id="3.40.1190.10">
    <property type="entry name" value="Mur-like, catalytic domain"/>
    <property type="match status" value="1"/>
</dbReference>
<sequence>MPKGIVPYEEVTATVKILATRAIEGRNVWIHAPVLQARLSLSPHEQAATDELAGFTERLLDLLPGLRDHTCGRGYPGGFVERLQEGTYLGHVVEHVALELQALAGFPVTYGKTLRGPEPGTWDLVLEYGTRELGVAALEAAVSLVTAVLAGRHFPLPETMRELESLGERTRPGPSTESILRACREREIPVISLNGGLLFQLGYGRCQRRIQGTITSFTSALAVDLACDKESARRLLEDAGLPVPAALTAASLTEAVAAARRLGYPVVVKPRRGNQGKGVCIELNCDRETEAAFRIARNYDEEVLVEKYIPGRHYRLLVIGGKVVAAAERFPAAVIGDGEHTIRELVELVNRDPRRGEGHGRPLTRLEIDPVAVLELARQGYTSESRPEPGRTVFLRRNANLSTGGSAADVTDCVHPDNALLAVRAAEVLGLDVAGVDLVAPDISRSMRDGEGGIIEVNAAPGFRMHLSPNRGKPRDVGRALVDYLFPPGSEVSIPVIAVTGTNGKTTTTRILGHLFRQQGLTVGMTTTGGVYVNDRCLLDGDTTGPDSARLILQNPQIAVAVLETARGGILRGGLGYDRADVAVVTNIGPDHLGQDGIETLEDLFWVKSLVVEAVKGDGHVILNADDPFSPRFARRARGEVVYFSLHEDNILVRRHLSTGGCAVFVREGSVYLGRGEKAIRLLRLQSIRAGMGGRALHNLENALAAAAAAWVAGVPPAVIRKGLRTFGSDHSHNPGRLMIHRVGRVTVIVDYGHNAPAFRRISEFVRTLKPRRLIGVVGVPGDRRDDQIIDAGEVAGKGFDELYIREDRDLRGRQPGETSGLLYKGARRAGLLPEVLHVIPDATDALREALRRAEPGDVVVVFYEELEPVLKTLRSAKGQEGRPEAPPQKAASQS</sequence>
<dbReference type="SMART" id="SM01209">
    <property type="entry name" value="GARS_A"/>
    <property type="match status" value="1"/>
</dbReference>
<gene>
    <name evidence="17" type="primary">cphA</name>
    <name evidence="17" type="ordered locus">Tph_c28390</name>
</gene>
<keyword evidence="18" id="KW-1185">Reference proteome</keyword>
<dbReference type="NCBIfam" id="NF010623">
    <property type="entry name" value="PRK14016.1"/>
    <property type="match status" value="1"/>
</dbReference>
<protein>
    <recommendedName>
        <fullName evidence="7">Cyanophycin synthetase</fullName>
        <ecNumber evidence="6">6.3.2.29</ecNumber>
        <ecNumber evidence="5">6.3.2.30</ecNumber>
    </recommendedName>
    <alternativeName>
        <fullName evidence="11">Cyanophycin synthase</fullName>
    </alternativeName>
</protein>
<dbReference type="EC" id="6.3.2.29" evidence="6"/>
<accession>K4LYJ6</accession>
<evidence type="ECO:0000259" key="16">
    <source>
        <dbReference type="PROSITE" id="PS50975"/>
    </source>
</evidence>
<dbReference type="InterPro" id="IPR036615">
    <property type="entry name" value="Mur_ligase_C_dom_sf"/>
</dbReference>
<evidence type="ECO:0000256" key="3">
    <source>
        <dbReference type="ARBA" id="ARBA00009060"/>
    </source>
</evidence>
<dbReference type="PROSITE" id="PS50975">
    <property type="entry name" value="ATP_GRASP"/>
    <property type="match status" value="1"/>
</dbReference>
<evidence type="ECO:0000256" key="7">
    <source>
        <dbReference type="ARBA" id="ARBA00022036"/>
    </source>
</evidence>
<comment type="similarity">
    <text evidence="3">In the C-terminal section; belongs to the MurCDEF family.</text>
</comment>
<comment type="subunit">
    <text evidence="4">Homodimer.</text>
</comment>
<keyword evidence="8 17" id="KW-0436">Ligase</keyword>
<dbReference type="PANTHER" id="PTHR23135:SF18">
    <property type="entry name" value="CYANOPHYCIN SYNTHETASE"/>
    <property type="match status" value="1"/>
</dbReference>
<evidence type="ECO:0000256" key="12">
    <source>
        <dbReference type="ARBA" id="ARBA00048094"/>
    </source>
</evidence>
<feature type="region of interest" description="Disordered" evidence="15">
    <location>
        <begin position="875"/>
        <end position="895"/>
    </location>
</feature>
<evidence type="ECO:0000256" key="13">
    <source>
        <dbReference type="ARBA" id="ARBA00048425"/>
    </source>
</evidence>
<evidence type="ECO:0000256" key="11">
    <source>
        <dbReference type="ARBA" id="ARBA00031353"/>
    </source>
</evidence>
<dbReference type="Gene3D" id="3.90.190.20">
    <property type="entry name" value="Mur ligase, C-terminal domain"/>
    <property type="match status" value="1"/>
</dbReference>
<evidence type="ECO:0000256" key="9">
    <source>
        <dbReference type="ARBA" id="ARBA00022741"/>
    </source>
</evidence>
<evidence type="ECO:0000256" key="14">
    <source>
        <dbReference type="PROSITE-ProRule" id="PRU00409"/>
    </source>
</evidence>
<dbReference type="InterPro" id="IPR036565">
    <property type="entry name" value="Mur-like_cat_sf"/>
</dbReference>
<dbReference type="InterPro" id="IPR005479">
    <property type="entry name" value="CPAse_ATP-bd"/>
</dbReference>
<dbReference type="Gene3D" id="3.30.470.20">
    <property type="entry name" value="ATP-grasp fold, B domain"/>
    <property type="match status" value="2"/>
</dbReference>
<reference evidence="17 18" key="1">
    <citation type="journal article" date="2012" name="BMC Genomics">
        <title>Genome-guided analysis of physiological and morphological traits of the fermentative acetate oxidizer Thermacetogenium phaeum.</title>
        <authorList>
            <person name="Oehler D."/>
            <person name="Poehlein A."/>
            <person name="Leimbach A."/>
            <person name="Muller N."/>
            <person name="Daniel R."/>
            <person name="Gottschalk G."/>
            <person name="Schink B."/>
        </authorList>
    </citation>
    <scope>NUCLEOTIDE SEQUENCE [LARGE SCALE GENOMIC DNA]</scope>
    <source>
        <strain evidence="18">ATCC BAA-254 / DSM 26808 / PB</strain>
    </source>
</reference>
<dbReference type="Pfam" id="PF02875">
    <property type="entry name" value="Mur_ligase_C"/>
    <property type="match status" value="1"/>
</dbReference>
<dbReference type="PANTHER" id="PTHR23135">
    <property type="entry name" value="MUR LIGASE FAMILY MEMBER"/>
    <property type="match status" value="1"/>
</dbReference>
<dbReference type="InterPro" id="IPR044019">
    <property type="entry name" value="Cyanophycin_syn_N"/>
</dbReference>